<proteinExistence type="predicted"/>
<evidence type="ECO:0000256" key="1">
    <source>
        <dbReference type="SAM" id="MobiDB-lite"/>
    </source>
</evidence>
<dbReference type="Gene3D" id="3.10.450.50">
    <property type="match status" value="1"/>
</dbReference>
<gene>
    <name evidence="3" type="ORF">D5R93_10575</name>
</gene>
<organism evidence="3 4">
    <name type="scientific">Actinomyces lilanjuaniae</name>
    <dbReference type="NCBI Taxonomy" id="2321394"/>
    <lineage>
        <taxon>Bacteria</taxon>
        <taxon>Bacillati</taxon>
        <taxon>Actinomycetota</taxon>
        <taxon>Actinomycetes</taxon>
        <taxon>Actinomycetales</taxon>
        <taxon>Actinomycetaceae</taxon>
        <taxon>Actinomyces</taxon>
    </lineage>
</organism>
<evidence type="ECO:0000313" key="3">
    <source>
        <dbReference type="EMBL" id="AYD90335.1"/>
    </source>
</evidence>
<dbReference type="InterPro" id="IPR004027">
    <property type="entry name" value="SEC_C_motif"/>
</dbReference>
<evidence type="ECO:0000259" key="2">
    <source>
        <dbReference type="Pfam" id="PF17775"/>
    </source>
</evidence>
<feature type="domain" description="YchJ-like middle NTF2-like" evidence="2">
    <location>
        <begin position="88"/>
        <end position="187"/>
    </location>
</feature>
<dbReference type="EMBL" id="CP032514">
    <property type="protein sequence ID" value="AYD90335.1"/>
    <property type="molecule type" value="Genomic_DNA"/>
</dbReference>
<keyword evidence="4" id="KW-1185">Reference proteome</keyword>
<dbReference type="InterPro" id="IPR048469">
    <property type="entry name" value="YchJ-like_M"/>
</dbReference>
<dbReference type="InterPro" id="IPR032710">
    <property type="entry name" value="NTF2-like_dom_sf"/>
</dbReference>
<dbReference type="Proteomes" id="UP000273001">
    <property type="component" value="Chromosome"/>
</dbReference>
<feature type="compositionally biased region" description="Basic and acidic residues" evidence="1">
    <location>
        <begin position="1"/>
        <end position="18"/>
    </location>
</feature>
<dbReference type="SUPFAM" id="SSF54427">
    <property type="entry name" value="NTF2-like"/>
    <property type="match status" value="1"/>
</dbReference>
<sequence>MVTRQDRGSRGRLGDPRGRHGGSGLVPGEDAPGGVVPGAVVLPLASAGAVPSAVRSAGVRSTEDCPCGSGMVYGSCCEPVLDGGAAATAEALVRSRFTAFVVGDEDHLFRTWHPRTRPEGPYCHPGTQWTSLTIGEVAGGGPRDDTGVVELVARYRTGDGRGGVVADTLRERSRLVRRGGRWVYYDGEVR</sequence>
<dbReference type="RefSeq" id="WP_119836847.1">
    <property type="nucleotide sequence ID" value="NZ_CP032514.1"/>
</dbReference>
<accession>A0ABN5PTR5</accession>
<dbReference type="Pfam" id="PF17775">
    <property type="entry name" value="YchJ_M-like"/>
    <property type="match status" value="1"/>
</dbReference>
<reference evidence="3 4" key="1">
    <citation type="submission" date="2018-09" db="EMBL/GenBank/DDBJ databases">
        <authorList>
            <person name="Li J."/>
        </authorList>
    </citation>
    <scope>NUCLEOTIDE SEQUENCE [LARGE SCALE GENOMIC DNA]</scope>
    <source>
        <strain evidence="3 4">2129</strain>
    </source>
</reference>
<evidence type="ECO:0000313" key="4">
    <source>
        <dbReference type="Proteomes" id="UP000273001"/>
    </source>
</evidence>
<feature type="region of interest" description="Disordered" evidence="1">
    <location>
        <begin position="1"/>
        <end position="31"/>
    </location>
</feature>
<dbReference type="Pfam" id="PF02810">
    <property type="entry name" value="SEC-C"/>
    <property type="match status" value="1"/>
</dbReference>
<name>A0ABN5PTR5_9ACTO</name>
<protein>
    <recommendedName>
        <fullName evidence="2">YchJ-like middle NTF2-like domain-containing protein</fullName>
    </recommendedName>
</protein>